<organism evidence="2 3">
    <name type="scientific">Blastococcus haudaquaticus</name>
    <dbReference type="NCBI Taxonomy" id="1938745"/>
    <lineage>
        <taxon>Bacteria</taxon>
        <taxon>Bacillati</taxon>
        <taxon>Actinomycetota</taxon>
        <taxon>Actinomycetes</taxon>
        <taxon>Geodermatophilales</taxon>
        <taxon>Geodermatophilaceae</taxon>
        <taxon>Blastococcus</taxon>
    </lineage>
</organism>
<evidence type="ECO:0008006" key="4">
    <source>
        <dbReference type="Google" id="ProtNLM"/>
    </source>
</evidence>
<evidence type="ECO:0000313" key="2">
    <source>
        <dbReference type="EMBL" id="SOD97396.1"/>
    </source>
</evidence>
<name>A0A286GQD0_9ACTN</name>
<proteinExistence type="predicted"/>
<feature type="region of interest" description="Disordered" evidence="1">
    <location>
        <begin position="134"/>
        <end position="155"/>
    </location>
</feature>
<protein>
    <recommendedName>
        <fullName evidence="4">Immunity protein 21</fullName>
    </recommendedName>
</protein>
<reference evidence="3" key="1">
    <citation type="submission" date="2017-09" db="EMBL/GenBank/DDBJ databases">
        <authorList>
            <person name="Varghese N."/>
            <person name="Submissions S."/>
        </authorList>
    </citation>
    <scope>NUCLEOTIDE SEQUENCE [LARGE SCALE GENOMIC DNA]</scope>
    <source>
        <strain evidence="3">DSM 44270</strain>
    </source>
</reference>
<gene>
    <name evidence="2" type="ORF">SAMN06272739_1458</name>
</gene>
<dbReference type="OrthoDB" id="3388435at2"/>
<dbReference type="AlphaFoldDB" id="A0A286GQD0"/>
<evidence type="ECO:0000256" key="1">
    <source>
        <dbReference type="SAM" id="MobiDB-lite"/>
    </source>
</evidence>
<dbReference type="Proteomes" id="UP000219482">
    <property type="component" value="Unassembled WGS sequence"/>
</dbReference>
<keyword evidence="3" id="KW-1185">Reference proteome</keyword>
<dbReference type="RefSeq" id="WP_097183265.1">
    <property type="nucleotide sequence ID" value="NZ_OCNK01000002.1"/>
</dbReference>
<accession>A0A286GQD0</accession>
<sequence>MPRTWSHVGRCWTNGEPFLALDADLLGEWFGMSGGAYERLVPDLSYEKTSVPIGRGSAALVLTDGDVGDEGWLEVFRDDDGAIAIIQAGGPDYPGILGAALAHPTDDDEDGDSLSVPTGRLALISAALDGWGPDGAPLAPESSGPAPTSSEYDAAADDAGGPLLRVLPGTYRLSIRWMVELDDESAFARWLLTPA</sequence>
<dbReference type="EMBL" id="OCNK01000002">
    <property type="protein sequence ID" value="SOD97396.1"/>
    <property type="molecule type" value="Genomic_DNA"/>
</dbReference>
<evidence type="ECO:0000313" key="3">
    <source>
        <dbReference type="Proteomes" id="UP000219482"/>
    </source>
</evidence>